<dbReference type="EMBL" id="JAVLSJ010000001">
    <property type="protein sequence ID" value="MDR9846985.1"/>
    <property type="molecule type" value="Genomic_DNA"/>
</dbReference>
<organism evidence="2 3">
    <name type="scientific">Herbaspirillum huttiense subsp. lycopersici</name>
    <dbReference type="NCBI Taxonomy" id="3074428"/>
    <lineage>
        <taxon>Bacteria</taxon>
        <taxon>Pseudomonadati</taxon>
        <taxon>Pseudomonadota</taxon>
        <taxon>Betaproteobacteria</taxon>
        <taxon>Burkholderiales</taxon>
        <taxon>Oxalobacteraceae</taxon>
        <taxon>Herbaspirillum</taxon>
    </lineage>
</organism>
<sequence>MKFVVITIIEADSEEQAREVRNELAASLEDARESGELPSGSSFDTSEVMPCADTEMIRDARAYHCFDDEVKFDPDAAVSEADDANWIQAWVRCPRMES</sequence>
<dbReference type="Proteomes" id="UP001246576">
    <property type="component" value="Unassembled WGS sequence"/>
</dbReference>
<reference evidence="2" key="1">
    <citation type="submission" date="2023-09" db="EMBL/GenBank/DDBJ databases">
        <title>Description of first Herbaspirillum huttiense subsp. nephrolepsisexaltata and Herbaspirillum huttiense subsp. lycopersicon.</title>
        <authorList>
            <person name="Poudel M."/>
            <person name="Sharma A."/>
            <person name="Goss E."/>
            <person name="Tapia J.H."/>
            <person name="Harmon C.M."/>
            <person name="Jones J.B."/>
        </authorList>
    </citation>
    <scope>NUCLEOTIDE SEQUENCE</scope>
    <source>
        <strain evidence="2">SE1</strain>
    </source>
</reference>
<evidence type="ECO:0000313" key="2">
    <source>
        <dbReference type="EMBL" id="MDR9846985.1"/>
    </source>
</evidence>
<proteinExistence type="predicted"/>
<keyword evidence="3" id="KW-1185">Reference proteome</keyword>
<gene>
    <name evidence="2" type="ORF">RI048_02045</name>
</gene>
<feature type="region of interest" description="Disordered" evidence="1">
    <location>
        <begin position="27"/>
        <end position="47"/>
    </location>
</feature>
<dbReference type="RefSeq" id="WP_310839407.1">
    <property type="nucleotide sequence ID" value="NZ_JAVLSJ010000001.1"/>
</dbReference>
<name>A0ABU2EFT2_9BURK</name>
<evidence type="ECO:0000313" key="3">
    <source>
        <dbReference type="Proteomes" id="UP001246576"/>
    </source>
</evidence>
<comment type="caution">
    <text evidence="2">The sequence shown here is derived from an EMBL/GenBank/DDBJ whole genome shotgun (WGS) entry which is preliminary data.</text>
</comment>
<accession>A0ABU2EFT2</accession>
<protein>
    <submittedName>
        <fullName evidence="2">Uncharacterized protein</fullName>
    </submittedName>
</protein>
<evidence type="ECO:0000256" key="1">
    <source>
        <dbReference type="SAM" id="MobiDB-lite"/>
    </source>
</evidence>